<dbReference type="SMART" id="SM00634">
    <property type="entry name" value="BID_1"/>
    <property type="match status" value="1"/>
</dbReference>
<comment type="similarity">
    <text evidence="1">Belongs to the intimin/invasin family.</text>
</comment>
<dbReference type="EMBL" id="LYPB01000074">
    <property type="protein sequence ID" value="OAS16680.1"/>
    <property type="molecule type" value="Genomic_DNA"/>
</dbReference>
<protein>
    <recommendedName>
        <fullName evidence="7">Tandem-95 repeat protein</fullName>
    </recommendedName>
</protein>
<dbReference type="Proteomes" id="UP000078454">
    <property type="component" value="Unassembled WGS sequence"/>
</dbReference>
<proteinExistence type="inferred from homology"/>
<evidence type="ECO:0000256" key="2">
    <source>
        <dbReference type="SAM" id="MobiDB-lite"/>
    </source>
</evidence>
<evidence type="ECO:0000259" key="4">
    <source>
        <dbReference type="PROSITE" id="PS51272"/>
    </source>
</evidence>
<feature type="domain" description="SLH" evidence="4">
    <location>
        <begin position="1625"/>
        <end position="1688"/>
    </location>
</feature>
<name>A0A198A6D8_9BACL</name>
<feature type="region of interest" description="Disordered" evidence="2">
    <location>
        <begin position="1769"/>
        <end position="1791"/>
    </location>
</feature>
<evidence type="ECO:0000313" key="6">
    <source>
        <dbReference type="Proteomes" id="UP000078454"/>
    </source>
</evidence>
<sequence>MVMKSGAVSRLMNCLWIFILIFSIVLGPFQRANAATYLVDANYADMDFGVPTGSGLNLNSTYTYTNVFNKNGIQVDAKVKVVEQVNSATFGLFDDPSGVEKRYQPTISTPNGAGYFNLKFDFIEHQSGDPVLLKNFYVTIVDLDGSSSLQEYIEASGFASYTKSSLNELVIGAGSNGRTKFRGLDKSLNGVAFDNTASVILNYTAPISTLNLVMGNTGTASTARQFSVNFGAAGGIFQTPQVVQNGNSPTVAVSIDDGNDGILTAGVDNIGAVRIYGTTTAETGQTVTLAVTDSVGSTLYFTATVDSEGKYSTLADLSALAYGTITANASVVNKNGNPATPATDSTNKINTKPVASGSNNATQVDNPVSGTVSATDAEGQTLTYTVVTQPTHGSVVMQTNGSYTYTPTAGYTGSDSFTFKANDGLLDSDPATVTLTVTLGNTVPTATSATYSVEANTVLTGTLGGYDGDGDSLTYSVVTQPTHGMLTLDGNGYTYTPTAGYSGPDSFSYKVNDGKVDSAPATVTLTVTRTNTVPTATSATYSVEANHVLTGTLGGYDADGDQLTYSVVTQPAHGTVTLDGNGYTYTPTAGYSGPDSFSYKVNDGSTDSAPATLTLTVTPENTVPTATSATYSVEANHVLTGTLGGYDADGDQLTYSVVTQPAHGTVTLDGNGYTYTPTAGYSGPDSFSYKVNDGRVDSAPATVTLTVTPENTVPTATSATYSVEANTSLIRTLGGYDADGNPLTYSVVTQPTHGTLTLDGNGFTYTPTAGYNGPDSFSYKVNDGRVDSEPATVTLNVTLLEGWVGGRTLLGSSAKWVVAPDSPLKLSAITALEATSVEAAFDFALNDKVTLVLANPTSFNTDGYKLWEAVTYRLPSTVTSGTHNAIFVSKKNGLDLPAEPEAKLANNQFEVVSAVTIAGTVTDRDTHAPIVGGKVSLYDPTGTHPVEQHDPIFTDVNGHYQFTDVPTAHYRVVVEKDGYAARNRIIDALPTVAGQTTVTADFELVKYILKLKANPSSIVGDGHTKSTLSAVLTDKDGNPLQGVPVTFTAEFGTFIGSPIVLTDVNGKATIQYQSVKIEGILSQNIPVTATANDEAREIYAQEQIIVTFEPASISGIIATTKDGVRSIVPGTRVKVTKDFNGDGTIDFAAEAVTDENGSYSIAVPRGDVQYDIEVIKSVQIGNETKDFSFKQKVDVGAVTGNGSEVFESNKTLTGILVTQQTNGQKKTLDENNINDQNYARQIRIKLRDPDTNSFITVDGESSFPLTQEGVFNVPGLTRDKVYELAIVYLIPDEENHGTDKEIIINVLDNTGTLPTVKVSSDGELNILDELIDPYGDITNAETHALIDGAHVILYYANTPRNVTNHIVPNTQVVLPAIPGFAPNDNANPQTSKDGGQYAYMVYPTSDYYLVVTAPGYLTYTSPTISVEYTIVRHDIAMTPIPADTSSGSVYVKPESGKPNVIVNASITQSRQEENSTGFVKVEYKNDGTSQANNATVTLTLPEGTVVTNAAGGVVNGNIVVWNVGDLKVGDQGVFNVQVKYPAIKESEVLVKIKVAGKSADKDLLDPDTAQTSLQLLLFSNRGEHLDHTRFILGFPDGQFKPSKTLSRAELAAIIARLVNGGETNQKSQAKDVPTSHWASGYIQIVTTQGIFTGYDDGTFRPDIAVSREELAVVMTRFLKLEVSRPITPHFADAQGRWSTAAIEGLFRNALVNGYEDGSFKPSSPIIRLEAVTLINQLLFRGTLDNATPSFPDVTKQSWGFGQVEEATHSHISTRKADGSESYVEAKADHIN</sequence>
<feature type="compositionally biased region" description="Polar residues" evidence="2">
    <location>
        <begin position="336"/>
        <end position="350"/>
    </location>
</feature>
<dbReference type="PANTHER" id="PTHR43308:SF5">
    <property type="entry name" value="S-LAYER PROTEIN _ PEPTIDOGLYCAN ENDO-BETA-N-ACETYLGLUCOSAMINIDASE"/>
    <property type="match status" value="1"/>
</dbReference>
<feature type="compositionally biased region" description="Polar residues" evidence="2">
    <location>
        <begin position="356"/>
        <end position="373"/>
    </location>
</feature>
<dbReference type="OrthoDB" id="283370at2"/>
<organism evidence="5 6">
    <name type="scientific">Paenibacillus oryzisoli</name>
    <dbReference type="NCBI Taxonomy" id="1850517"/>
    <lineage>
        <taxon>Bacteria</taxon>
        <taxon>Bacillati</taxon>
        <taxon>Bacillota</taxon>
        <taxon>Bacilli</taxon>
        <taxon>Bacillales</taxon>
        <taxon>Paenibacillaceae</taxon>
        <taxon>Paenibacillus</taxon>
    </lineage>
</organism>
<dbReference type="InterPro" id="IPR051465">
    <property type="entry name" value="Cell_Envelope_Struct_Comp"/>
</dbReference>
<comment type="caution">
    <text evidence="5">The sequence shown here is derived from an EMBL/GenBank/DDBJ whole genome shotgun (WGS) entry which is preliminary data.</text>
</comment>
<dbReference type="RefSeq" id="WP_068666789.1">
    <property type="nucleotide sequence ID" value="NZ_LYPB01000074.1"/>
</dbReference>
<dbReference type="Gene3D" id="2.60.40.1120">
    <property type="entry name" value="Carboxypeptidase-like, regulatory domain"/>
    <property type="match status" value="1"/>
</dbReference>
<dbReference type="STRING" id="1850517.A8708_07375"/>
<dbReference type="InterPro" id="IPR001119">
    <property type="entry name" value="SLH_dom"/>
</dbReference>
<feature type="compositionally biased region" description="Basic and acidic residues" evidence="2">
    <location>
        <begin position="1774"/>
        <end position="1791"/>
    </location>
</feature>
<dbReference type="SUPFAM" id="SSF49464">
    <property type="entry name" value="Carboxypeptidase regulatory domain-like"/>
    <property type="match status" value="1"/>
</dbReference>
<dbReference type="NCBIfam" id="NF012211">
    <property type="entry name" value="tand_rpt_95"/>
    <property type="match status" value="5"/>
</dbReference>
<reference evidence="5 6" key="1">
    <citation type="submission" date="2016-05" db="EMBL/GenBank/DDBJ databases">
        <title>Paenibacillus sp. 1ZS3-15 nov., isolated from the rhizosphere soil.</title>
        <authorList>
            <person name="Zhang X.X."/>
            <person name="Zhang J."/>
        </authorList>
    </citation>
    <scope>NUCLEOTIDE SEQUENCE [LARGE SCALE GENOMIC DNA]</scope>
    <source>
        <strain evidence="5 6">1ZS3-15</strain>
    </source>
</reference>
<evidence type="ECO:0008006" key="7">
    <source>
        <dbReference type="Google" id="ProtNLM"/>
    </source>
</evidence>
<feature type="domain" description="Big-1" evidence="3">
    <location>
        <begin position="1008"/>
        <end position="1109"/>
    </location>
</feature>
<dbReference type="InterPro" id="IPR013783">
    <property type="entry name" value="Ig-like_fold"/>
</dbReference>
<dbReference type="Gene3D" id="2.60.40.10">
    <property type="entry name" value="Immunoglobulins"/>
    <property type="match status" value="1"/>
</dbReference>
<keyword evidence="6" id="KW-1185">Reference proteome</keyword>
<dbReference type="InterPro" id="IPR008969">
    <property type="entry name" value="CarboxyPept-like_regulatory"/>
</dbReference>
<dbReference type="InterPro" id="IPR008964">
    <property type="entry name" value="Invasin/intimin_cell_adhesion"/>
</dbReference>
<evidence type="ECO:0000313" key="5">
    <source>
        <dbReference type="EMBL" id="OAS16680.1"/>
    </source>
</evidence>
<dbReference type="Pfam" id="PF17963">
    <property type="entry name" value="Big_9"/>
    <property type="match status" value="5"/>
</dbReference>
<dbReference type="InterPro" id="IPR003344">
    <property type="entry name" value="Big_1_dom"/>
</dbReference>
<evidence type="ECO:0000259" key="3">
    <source>
        <dbReference type="PROSITE" id="PS51127"/>
    </source>
</evidence>
<evidence type="ECO:0000256" key="1">
    <source>
        <dbReference type="ARBA" id="ARBA00010116"/>
    </source>
</evidence>
<dbReference type="PANTHER" id="PTHR43308">
    <property type="entry name" value="OUTER MEMBRANE PROTEIN ALPHA-RELATED"/>
    <property type="match status" value="1"/>
</dbReference>
<dbReference type="PROSITE" id="PS51127">
    <property type="entry name" value="BIG1"/>
    <property type="match status" value="1"/>
</dbReference>
<dbReference type="Pfam" id="PF13620">
    <property type="entry name" value="CarboxypepD_reg"/>
    <property type="match status" value="1"/>
</dbReference>
<dbReference type="Pfam" id="PF00395">
    <property type="entry name" value="SLH"/>
    <property type="match status" value="3"/>
</dbReference>
<feature type="domain" description="SLH" evidence="4">
    <location>
        <begin position="1690"/>
        <end position="1748"/>
    </location>
</feature>
<dbReference type="PROSITE" id="PS51272">
    <property type="entry name" value="SLH"/>
    <property type="match status" value="2"/>
</dbReference>
<dbReference type="Pfam" id="PF02369">
    <property type="entry name" value="Big_1"/>
    <property type="match status" value="1"/>
</dbReference>
<dbReference type="Gene3D" id="2.60.40.3440">
    <property type="match status" value="5"/>
</dbReference>
<feature type="region of interest" description="Disordered" evidence="2">
    <location>
        <begin position="336"/>
        <end position="373"/>
    </location>
</feature>
<gene>
    <name evidence="5" type="ORF">A8708_07375</name>
</gene>
<dbReference type="SUPFAM" id="SSF49373">
    <property type="entry name" value="Invasin/intimin cell-adhesion fragments"/>
    <property type="match status" value="1"/>
</dbReference>
<accession>A0A198A6D8</accession>